<dbReference type="RefSeq" id="WP_129723065.1">
    <property type="nucleotide sequence ID" value="NZ_CP101808.1"/>
</dbReference>
<sequence>MKKYVFIPITNTFDEKEVVKTIRSVNKKVKTFFKKNKSKREMIDQLSFTFIVNKSMLPFVINNKKINETFAVFDNALFDANNVLKNNLLPILYDSIIPDLTHLFTSKYINNYNVQLIATDDIKDKILKLLDKNITPVVCFEKPDFKLISDLLTANLNVPMHSWLLMVNNFENDIEDQIKALQAKLKNPLIRFGLFIDENLDQNHLKISNYIFLKNEEKINEFVDNLLKNV</sequence>
<organism evidence="1 2">
    <name type="scientific">Mycoplasmopsis equigenitalium</name>
    <dbReference type="NCBI Taxonomy" id="114883"/>
    <lineage>
        <taxon>Bacteria</taxon>
        <taxon>Bacillati</taxon>
        <taxon>Mycoplasmatota</taxon>
        <taxon>Mycoplasmoidales</taxon>
        <taxon>Metamycoplasmataceae</taxon>
        <taxon>Mycoplasmopsis</taxon>
    </lineage>
</organism>
<dbReference type="EMBL" id="CP101808">
    <property type="protein sequence ID" value="UUD36800.1"/>
    <property type="molecule type" value="Genomic_DNA"/>
</dbReference>
<gene>
    <name evidence="1" type="ORF">NPA09_02785</name>
</gene>
<dbReference type="Proteomes" id="UP001059576">
    <property type="component" value="Chromosome"/>
</dbReference>
<accession>A0ABY5J0L3</accession>
<proteinExistence type="predicted"/>
<protein>
    <submittedName>
        <fullName evidence="1">Uncharacterized protein</fullName>
    </submittedName>
</protein>
<evidence type="ECO:0000313" key="2">
    <source>
        <dbReference type="Proteomes" id="UP001059576"/>
    </source>
</evidence>
<keyword evidence="2" id="KW-1185">Reference proteome</keyword>
<name>A0ABY5J0L3_9BACT</name>
<reference evidence="1" key="1">
    <citation type="submission" date="2022-07" db="EMBL/GenBank/DDBJ databases">
        <title>Complete genome of Mycoplasma equigenitalium type strain T37.</title>
        <authorList>
            <person name="Spergser J."/>
        </authorList>
    </citation>
    <scope>NUCLEOTIDE SEQUENCE</scope>
    <source>
        <strain evidence="1">T37</strain>
    </source>
</reference>
<evidence type="ECO:0000313" key="1">
    <source>
        <dbReference type="EMBL" id="UUD36800.1"/>
    </source>
</evidence>